<comment type="subcellular location">
    <subcellularLocation>
        <location evidence="1">Endoplasmic reticulum membrane</location>
        <topology evidence="1">Single-pass membrane protein</topology>
    </subcellularLocation>
</comment>
<evidence type="ECO:0000256" key="3">
    <source>
        <dbReference type="ARBA" id="ARBA00020256"/>
    </source>
</evidence>
<accession>A0A167YRP9</accession>
<comment type="similarity">
    <text evidence="2">Belongs to the SRP receptor beta subunit family.</text>
</comment>
<keyword evidence="7 11" id="KW-1133">Transmembrane helix</keyword>
<evidence type="ECO:0000256" key="6">
    <source>
        <dbReference type="ARBA" id="ARBA00022824"/>
    </source>
</evidence>
<dbReference type="GO" id="GO:0005525">
    <property type="term" value="F:GTP binding"/>
    <property type="evidence" value="ECO:0007669"/>
    <property type="project" value="UniProtKB-KW"/>
</dbReference>
<evidence type="ECO:0000256" key="11">
    <source>
        <dbReference type="SAM" id="Phobius"/>
    </source>
</evidence>
<evidence type="ECO:0000313" key="13">
    <source>
        <dbReference type="Proteomes" id="UP000078544"/>
    </source>
</evidence>
<comment type="caution">
    <text evidence="12">The sequence shown here is derived from an EMBL/GenBank/DDBJ whole genome shotgun (WGS) entry which is preliminary data.</text>
</comment>
<evidence type="ECO:0000256" key="2">
    <source>
        <dbReference type="ARBA" id="ARBA00005619"/>
    </source>
</evidence>
<keyword evidence="9 11" id="KW-0472">Membrane</keyword>
<dbReference type="InterPro" id="IPR027417">
    <property type="entry name" value="P-loop_NTPase"/>
</dbReference>
<keyword evidence="10 12" id="KW-0675">Receptor</keyword>
<protein>
    <recommendedName>
        <fullName evidence="3">Signal recognition particle receptor subunit beta</fullName>
    </recommendedName>
</protein>
<feature type="transmembrane region" description="Helical" evidence="11">
    <location>
        <begin position="18"/>
        <end position="37"/>
    </location>
</feature>
<evidence type="ECO:0000256" key="9">
    <source>
        <dbReference type="ARBA" id="ARBA00023136"/>
    </source>
</evidence>
<evidence type="ECO:0000256" key="4">
    <source>
        <dbReference type="ARBA" id="ARBA00022692"/>
    </source>
</evidence>
<evidence type="ECO:0000256" key="7">
    <source>
        <dbReference type="ARBA" id="ARBA00022989"/>
    </source>
</evidence>
<sequence>MAALHDVAEMLFTPSAPVLFLGVLFILGAPILLHLLLSSSITYTVAPTIMLMGPENAGKTSLLTLLERGNEPAETHSSQVSQTVELSASTDAKLKTSYRNHDDTTGTYTKFLLNDTPGHGKLRNMAIASLSKIEKLKGIVFMVDAAALGERDSLGPTAAFLYDVLLYLQKATNNSGKARVIPSVLIAANKMDLFTALPVHIVRKQLENELTHLRTTKSKALLDSGVGADEIGSEEQDSWLGRYGAEKFTFEQMMEFKIDVEIMGGSVTVDEPGINEWWWWMAQRIGG</sequence>
<keyword evidence="6" id="KW-0256">Endoplasmic reticulum</keyword>
<keyword evidence="4 11" id="KW-0812">Transmembrane</keyword>
<dbReference type="SUPFAM" id="SSF52540">
    <property type="entry name" value="P-loop containing nucleoside triphosphate hydrolases"/>
    <property type="match status" value="1"/>
</dbReference>
<evidence type="ECO:0000256" key="10">
    <source>
        <dbReference type="ARBA" id="ARBA00023170"/>
    </source>
</evidence>
<keyword evidence="5" id="KW-0547">Nucleotide-binding</keyword>
<proteinExistence type="inferred from homology"/>
<evidence type="ECO:0000256" key="8">
    <source>
        <dbReference type="ARBA" id="ARBA00023134"/>
    </source>
</evidence>
<dbReference type="Pfam" id="PF09439">
    <property type="entry name" value="SRPRB"/>
    <property type="match status" value="1"/>
</dbReference>
<gene>
    <name evidence="12" type="ORF">AAL_06431</name>
</gene>
<organism evidence="12 13">
    <name type="scientific">Moelleriella libera RCEF 2490</name>
    <dbReference type="NCBI Taxonomy" id="1081109"/>
    <lineage>
        <taxon>Eukaryota</taxon>
        <taxon>Fungi</taxon>
        <taxon>Dikarya</taxon>
        <taxon>Ascomycota</taxon>
        <taxon>Pezizomycotina</taxon>
        <taxon>Sordariomycetes</taxon>
        <taxon>Hypocreomycetidae</taxon>
        <taxon>Hypocreales</taxon>
        <taxon>Clavicipitaceae</taxon>
        <taxon>Moelleriella</taxon>
    </lineage>
</organism>
<dbReference type="Proteomes" id="UP000078544">
    <property type="component" value="Unassembled WGS sequence"/>
</dbReference>
<reference evidence="12 13" key="1">
    <citation type="journal article" date="2016" name="Genome Biol. Evol.">
        <title>Divergent and convergent evolution of fungal pathogenicity.</title>
        <authorList>
            <person name="Shang Y."/>
            <person name="Xiao G."/>
            <person name="Zheng P."/>
            <person name="Cen K."/>
            <person name="Zhan S."/>
            <person name="Wang C."/>
        </authorList>
    </citation>
    <scope>NUCLEOTIDE SEQUENCE [LARGE SCALE GENOMIC DNA]</scope>
    <source>
        <strain evidence="12 13">RCEF 2490</strain>
    </source>
</reference>
<keyword evidence="8" id="KW-0342">GTP-binding</keyword>
<evidence type="ECO:0000256" key="5">
    <source>
        <dbReference type="ARBA" id="ARBA00022741"/>
    </source>
</evidence>
<name>A0A167YRP9_9HYPO</name>
<dbReference type="OrthoDB" id="41266at2759"/>
<evidence type="ECO:0000256" key="1">
    <source>
        <dbReference type="ARBA" id="ARBA00004389"/>
    </source>
</evidence>
<keyword evidence="13" id="KW-1185">Reference proteome</keyword>
<dbReference type="STRING" id="1081109.A0A167YRP9"/>
<dbReference type="Gene3D" id="3.40.50.300">
    <property type="entry name" value="P-loop containing nucleotide triphosphate hydrolases"/>
    <property type="match status" value="1"/>
</dbReference>
<evidence type="ECO:0000313" key="12">
    <source>
        <dbReference type="EMBL" id="KZZ91677.1"/>
    </source>
</evidence>
<dbReference type="InterPro" id="IPR019009">
    <property type="entry name" value="SRP_receptor_beta_su"/>
</dbReference>
<dbReference type="GO" id="GO:0005789">
    <property type="term" value="C:endoplasmic reticulum membrane"/>
    <property type="evidence" value="ECO:0007669"/>
    <property type="project" value="UniProtKB-SubCell"/>
</dbReference>
<dbReference type="AlphaFoldDB" id="A0A167YRP9"/>
<dbReference type="EMBL" id="AZGY01000017">
    <property type="protein sequence ID" value="KZZ91677.1"/>
    <property type="molecule type" value="Genomic_DNA"/>
</dbReference>